<proteinExistence type="predicted"/>
<organism evidence="1">
    <name type="scientific">uncultured gamma proteobacterium EB000_37F04</name>
    <dbReference type="NCBI Taxonomy" id="710971"/>
    <lineage>
        <taxon>Bacteria</taxon>
        <taxon>Pseudomonadati</taxon>
        <taxon>Pseudomonadota</taxon>
        <taxon>Gammaproteobacteria</taxon>
        <taxon>environmental samples</taxon>
    </lineage>
</organism>
<reference evidence="1" key="1">
    <citation type="journal article" date="2011" name="Environ. Microbiol.">
        <title>Time-series analyses of Monterey Bay coastal microbial picoplankton using a 'genome proxy' microarray.</title>
        <authorList>
            <person name="Rich V.I."/>
            <person name="Pham V.D."/>
            <person name="Eppley J."/>
            <person name="Shi Y."/>
            <person name="DeLong E.F."/>
        </authorList>
    </citation>
    <scope>NUCLEOTIDE SEQUENCE</scope>
</reference>
<protein>
    <submittedName>
        <fullName evidence="1">Uncharacterized protein</fullName>
    </submittedName>
</protein>
<accession>E0XZD4</accession>
<name>E0XZD4_9GAMM</name>
<evidence type="ECO:0000313" key="1">
    <source>
        <dbReference type="EMBL" id="ADI19775.1"/>
    </source>
</evidence>
<sequence>MTIINERAVHCDIAAQLRFEAPDSGTQNATDRPLIDHYQKVAPYDASGLLPKGD</sequence>
<dbReference type="AlphaFoldDB" id="E0XZD4"/>
<dbReference type="EMBL" id="GU474932">
    <property type="protein sequence ID" value="ADI19775.1"/>
    <property type="molecule type" value="Genomic_DNA"/>
</dbReference>